<organism evidence="2">
    <name type="scientific">Ignisphaera aggregans</name>
    <dbReference type="NCBI Taxonomy" id="334771"/>
    <lineage>
        <taxon>Archaea</taxon>
        <taxon>Thermoproteota</taxon>
        <taxon>Thermoprotei</taxon>
        <taxon>Desulfurococcales</taxon>
        <taxon>Desulfurococcaceae</taxon>
        <taxon>Ignisphaera</taxon>
    </lineage>
</organism>
<keyword evidence="1" id="KW-0732">Signal</keyword>
<accession>A0A7C4H4Q3</accession>
<evidence type="ECO:0000313" key="2">
    <source>
        <dbReference type="EMBL" id="HGM06935.1"/>
    </source>
</evidence>
<dbReference type="InterPro" id="IPR023214">
    <property type="entry name" value="HAD_sf"/>
</dbReference>
<dbReference type="InterPro" id="IPR005519">
    <property type="entry name" value="Acid_phosphat_B-like"/>
</dbReference>
<dbReference type="Gene3D" id="3.40.50.1000">
    <property type="entry name" value="HAD superfamily/HAD-like"/>
    <property type="match status" value="1"/>
</dbReference>
<dbReference type="Pfam" id="PF03767">
    <property type="entry name" value="Acid_phosphat_B"/>
    <property type="match status" value="1"/>
</dbReference>
<evidence type="ECO:0000256" key="1">
    <source>
        <dbReference type="ARBA" id="ARBA00022729"/>
    </source>
</evidence>
<protein>
    <recommendedName>
        <fullName evidence="3">HAD family hydrolase</fullName>
    </recommendedName>
</protein>
<dbReference type="AlphaFoldDB" id="A0A7C4H4Q3"/>
<comment type="caution">
    <text evidence="2">The sequence shown here is derived from an EMBL/GenBank/DDBJ whole genome shotgun (WGS) entry which is preliminary data.</text>
</comment>
<sequence length="197" mass="23337">MKSAMLEQIQEDKHNIFNVYGSIPWREKCIVFDIDGVLIDNSERVKRTLEEIGARDVSELDEEKKKKFWDIFLSDKYIDLDKPNPQAIELAKKRKSEGYRIVILTGRPMKMMKKTIEQLNKYGVPYDAIIFRSDGYYAKDYEYKKKVLEEMRLTVIELHDDSEPVCSHCAPYAKNIYLWRNQKPELFKKENNNVNNS</sequence>
<dbReference type="EMBL" id="DTCA01000032">
    <property type="protein sequence ID" value="HGM06935.1"/>
    <property type="molecule type" value="Genomic_DNA"/>
</dbReference>
<name>A0A7C4H4Q3_9CREN</name>
<dbReference type="SUPFAM" id="SSF56784">
    <property type="entry name" value="HAD-like"/>
    <property type="match status" value="1"/>
</dbReference>
<reference evidence="2" key="1">
    <citation type="journal article" date="2020" name="mSystems">
        <title>Genome- and Community-Level Interaction Insights into Carbon Utilization and Element Cycling Functions of Hydrothermarchaeota in Hydrothermal Sediment.</title>
        <authorList>
            <person name="Zhou Z."/>
            <person name="Liu Y."/>
            <person name="Xu W."/>
            <person name="Pan J."/>
            <person name="Luo Z.H."/>
            <person name="Li M."/>
        </authorList>
    </citation>
    <scope>NUCLEOTIDE SEQUENCE [LARGE SCALE GENOMIC DNA]</scope>
    <source>
        <strain evidence="2">SpSt-658</strain>
    </source>
</reference>
<evidence type="ECO:0008006" key="3">
    <source>
        <dbReference type="Google" id="ProtNLM"/>
    </source>
</evidence>
<proteinExistence type="predicted"/>
<dbReference type="InterPro" id="IPR036412">
    <property type="entry name" value="HAD-like_sf"/>
</dbReference>
<gene>
    <name evidence="2" type="ORF">ENU31_00800</name>
</gene>